<evidence type="ECO:0000313" key="2">
    <source>
        <dbReference type="EMBL" id="CAH1407638.1"/>
    </source>
</evidence>
<keyword evidence="1" id="KW-0175">Coiled coil</keyword>
<organism evidence="2 3">
    <name type="scientific">Nezara viridula</name>
    <name type="common">Southern green stink bug</name>
    <name type="synonym">Cimex viridulus</name>
    <dbReference type="NCBI Taxonomy" id="85310"/>
    <lineage>
        <taxon>Eukaryota</taxon>
        <taxon>Metazoa</taxon>
        <taxon>Ecdysozoa</taxon>
        <taxon>Arthropoda</taxon>
        <taxon>Hexapoda</taxon>
        <taxon>Insecta</taxon>
        <taxon>Pterygota</taxon>
        <taxon>Neoptera</taxon>
        <taxon>Paraneoptera</taxon>
        <taxon>Hemiptera</taxon>
        <taxon>Heteroptera</taxon>
        <taxon>Panheteroptera</taxon>
        <taxon>Pentatomomorpha</taxon>
        <taxon>Pentatomoidea</taxon>
        <taxon>Pentatomidae</taxon>
        <taxon>Pentatominae</taxon>
        <taxon>Nezara</taxon>
    </lineage>
</organism>
<dbReference type="AlphaFoldDB" id="A0A9P0MZ17"/>
<dbReference type="SUPFAM" id="SSF57997">
    <property type="entry name" value="Tropomyosin"/>
    <property type="match status" value="1"/>
</dbReference>
<feature type="coiled-coil region" evidence="1">
    <location>
        <begin position="505"/>
        <end position="535"/>
    </location>
</feature>
<name>A0A9P0MZ17_NEZVI</name>
<gene>
    <name evidence="2" type="ORF">NEZAVI_LOCUS15316</name>
</gene>
<evidence type="ECO:0008006" key="4">
    <source>
        <dbReference type="Google" id="ProtNLM"/>
    </source>
</evidence>
<reference evidence="2" key="1">
    <citation type="submission" date="2022-01" db="EMBL/GenBank/DDBJ databases">
        <authorList>
            <person name="King R."/>
        </authorList>
    </citation>
    <scope>NUCLEOTIDE SEQUENCE</scope>
</reference>
<protein>
    <recommendedName>
        <fullName evidence="4">Coiled-coil domain-containing protein 170</fullName>
    </recommendedName>
</protein>
<dbReference type="Proteomes" id="UP001152798">
    <property type="component" value="Chromosome 7"/>
</dbReference>
<sequence>MMTAGQARTDMTMSTLQRENRYHEEKAADLERKVSKLELELNAEEQEKALAQKALGDLMRQLESALGAEATAAGKAHHLVQETGRLRSRVEAAEVRARGAEEELLECRAALGRATAERDSLHTQAASHLAEIDRIRQEKEKLELQCRLYERELSELRDKLTGFSRSLHVTTGDMQIQEATIRALKEELKDKEEKSLRLDTELRHLLESLAILLSSPVRFVESNELSIKERIRDLLSDAKDKSMQVDSLHEKIGSLRDQVGRLTEQRGDDMRRLKEVEEDKMHLEGKLQKTEVELSACQAAKEGLRRDKAIFVTFLERLARALNMEEISREVGVDLHTESMLLRAEQLAKLESDKLADKSAVVYQLQRRVRNLRDQLQRRDLHLDLLRKKLTLQEDNCRTKGLLQAERDEANLRVKKLSKQVDRLQLQLNEARALTRDLKLQLTENNDYKMTALERGRKIDELQKRLAESEMLRTRCSRKMNVLKDQVRVTGESAEEMRAMGEGVAQALRDEVESLRNSLAEASRAKSALNSLRNALCTAIGLPVSCPDYELISRVTKMSDANREFTKVSRRYDTLPAVSPRFIPPDDPVLLDTPPLDEIDSDINSVYNKRPSRNLLT</sequence>
<keyword evidence="3" id="KW-1185">Reference proteome</keyword>
<feature type="coiled-coil region" evidence="1">
    <location>
        <begin position="90"/>
        <end position="201"/>
    </location>
</feature>
<evidence type="ECO:0000313" key="3">
    <source>
        <dbReference type="Proteomes" id="UP001152798"/>
    </source>
</evidence>
<dbReference type="OrthoDB" id="5832575at2759"/>
<feature type="coiled-coil region" evidence="1">
    <location>
        <begin position="400"/>
        <end position="479"/>
    </location>
</feature>
<evidence type="ECO:0000256" key="1">
    <source>
        <dbReference type="SAM" id="Coils"/>
    </source>
</evidence>
<proteinExistence type="predicted"/>
<dbReference type="PANTHER" id="PTHR18863:SF6">
    <property type="entry name" value="COILED-COIL DOMAIN-CONTAINING PROTEIN 170"/>
    <property type="match status" value="1"/>
</dbReference>
<feature type="coiled-coil region" evidence="1">
    <location>
        <begin position="13"/>
        <end position="61"/>
    </location>
</feature>
<dbReference type="EMBL" id="OV725083">
    <property type="protein sequence ID" value="CAH1407638.1"/>
    <property type="molecule type" value="Genomic_DNA"/>
</dbReference>
<feature type="coiled-coil region" evidence="1">
    <location>
        <begin position="245"/>
        <end position="307"/>
    </location>
</feature>
<accession>A0A9P0MZ17</accession>
<dbReference type="InterPro" id="IPR039139">
    <property type="entry name" value="CCDC170-like"/>
</dbReference>
<dbReference type="PANTHER" id="PTHR18863">
    <property type="entry name" value="TSEC-2-RELATED"/>
    <property type="match status" value="1"/>
</dbReference>